<dbReference type="CDD" id="cd04193">
    <property type="entry name" value="UDPGlcNAc_PPase"/>
    <property type="match status" value="1"/>
</dbReference>
<dbReference type="Pfam" id="PF01704">
    <property type="entry name" value="UDPGP"/>
    <property type="match status" value="1"/>
</dbReference>
<dbReference type="SUPFAM" id="SSF53448">
    <property type="entry name" value="Nucleotide-diphospho-sugar transferases"/>
    <property type="match status" value="1"/>
</dbReference>
<name>A0ABT4QKZ2_9BACL</name>
<proteinExistence type="inferred from homology"/>
<dbReference type="InterPro" id="IPR002618">
    <property type="entry name" value="UDPGP_fam"/>
</dbReference>
<dbReference type="PANTHER" id="PTHR11952:SF2">
    <property type="entry name" value="LD24639P"/>
    <property type="match status" value="1"/>
</dbReference>
<accession>A0ABT4QKZ2</accession>
<evidence type="ECO:0000256" key="1">
    <source>
        <dbReference type="ARBA" id="ARBA00010401"/>
    </source>
</evidence>
<protein>
    <submittedName>
        <fullName evidence="4">UDPGP type 1 family protein</fullName>
    </submittedName>
</protein>
<dbReference type="RefSeq" id="WP_269885918.1">
    <property type="nucleotide sequence ID" value="NZ_JAQAGZ010000037.1"/>
</dbReference>
<gene>
    <name evidence="4" type="ORF">O9H85_34595</name>
</gene>
<sequence length="457" mass="51887">MENLERLDPKLLGQLRHFRQEHVLRFYDVLPKDSRERLLEQLKKLDFTAIDELYRTARRKAAVPRRISPLAAIDWDAYSKEEQAQFAETGWELLRQGKIGALVVAGGQGSRLGHDGPKGTYDIGLPSGKSLFQLQAERLLRLSRLSGRSLPWYIMTSPDNHRETERFFKNYGYFGYPEDEVILFQQADLPALDMEGRLLLAEKDELRLAPSGNGEVFTSMKRTGALDDLKRRGIRWLFYYNVDNALIKIADPLFLGVVASFGHPIATKAVDKASPDEKVGTLCLQDGRPAVVEYTDIPEELKYERDATGRLAYGLGSISIHLFRTDFIERYADTPIPYHAAHKKISFFDDQGSLHAPAQPNAYKFERFIFDYFPLAEAMTVLKMRREDEFAPVKNKEGEDSPATARRLVLEQHRRWLLQAGVPSRELEGREAEISPLLSYAGEGLTPEALGQMGLSP</sequence>
<comment type="similarity">
    <text evidence="1">Belongs to the UDPGP type 1 family.</text>
</comment>
<evidence type="ECO:0000313" key="4">
    <source>
        <dbReference type="EMBL" id="MCZ8517390.1"/>
    </source>
</evidence>
<dbReference type="Proteomes" id="UP001527882">
    <property type="component" value="Unassembled WGS sequence"/>
</dbReference>
<organism evidence="4 5">
    <name type="scientific">Paenibacillus gyeongsangnamensis</name>
    <dbReference type="NCBI Taxonomy" id="3388067"/>
    <lineage>
        <taxon>Bacteria</taxon>
        <taxon>Bacillati</taxon>
        <taxon>Bacillota</taxon>
        <taxon>Bacilli</taxon>
        <taxon>Bacillales</taxon>
        <taxon>Paenibacillaceae</taxon>
        <taxon>Paenibacillus</taxon>
    </lineage>
</organism>
<keyword evidence="2" id="KW-0808">Transferase</keyword>
<evidence type="ECO:0000256" key="3">
    <source>
        <dbReference type="ARBA" id="ARBA00022695"/>
    </source>
</evidence>
<evidence type="ECO:0000256" key="2">
    <source>
        <dbReference type="ARBA" id="ARBA00022679"/>
    </source>
</evidence>
<dbReference type="Gene3D" id="3.90.550.10">
    <property type="entry name" value="Spore Coat Polysaccharide Biosynthesis Protein SpsA, Chain A"/>
    <property type="match status" value="1"/>
</dbReference>
<keyword evidence="3" id="KW-0548">Nucleotidyltransferase</keyword>
<dbReference type="InterPro" id="IPR039741">
    <property type="entry name" value="UDP-sugar_pyrophosphorylase"/>
</dbReference>
<comment type="caution">
    <text evidence="4">The sequence shown here is derived from an EMBL/GenBank/DDBJ whole genome shotgun (WGS) entry which is preliminary data.</text>
</comment>
<keyword evidence="5" id="KW-1185">Reference proteome</keyword>
<evidence type="ECO:0000313" key="5">
    <source>
        <dbReference type="Proteomes" id="UP001527882"/>
    </source>
</evidence>
<dbReference type="EMBL" id="JAQAGZ010000037">
    <property type="protein sequence ID" value="MCZ8517390.1"/>
    <property type="molecule type" value="Genomic_DNA"/>
</dbReference>
<dbReference type="InterPro" id="IPR029044">
    <property type="entry name" value="Nucleotide-diphossugar_trans"/>
</dbReference>
<reference evidence="4 5" key="1">
    <citation type="submission" date="2022-12" db="EMBL/GenBank/DDBJ databases">
        <title>Draft genome sequence of Paenibacillus sp. dW9.</title>
        <authorList>
            <person name="Choi E.-W."/>
            <person name="Kim D.-U."/>
        </authorList>
    </citation>
    <scope>NUCLEOTIDE SEQUENCE [LARGE SCALE GENOMIC DNA]</scope>
    <source>
        <strain evidence="5">dW9</strain>
    </source>
</reference>
<dbReference type="PANTHER" id="PTHR11952">
    <property type="entry name" value="UDP- GLUCOSE PYROPHOSPHORYLASE"/>
    <property type="match status" value="1"/>
</dbReference>